<reference evidence="1 2" key="1">
    <citation type="submission" date="2019-08" db="EMBL/GenBank/DDBJ databases">
        <authorList>
            <person name="Herpell B J."/>
        </authorList>
    </citation>
    <scope>NUCLEOTIDE SEQUENCE [LARGE SCALE GENOMIC DNA]</scope>
    <source>
        <strain evidence="2">Msb3</strain>
    </source>
</reference>
<dbReference type="EMBL" id="LR699554">
    <property type="protein sequence ID" value="VVD31824.1"/>
    <property type="molecule type" value="Genomic_DNA"/>
</dbReference>
<evidence type="ECO:0000313" key="1">
    <source>
        <dbReference type="EMBL" id="VVD31824.1"/>
    </source>
</evidence>
<dbReference type="KEGG" id="pdio:PDMSB3_0526.1"/>
<dbReference type="AlphaFoldDB" id="A0A5Q4Z300"/>
<proteinExistence type="predicted"/>
<evidence type="ECO:0000313" key="2">
    <source>
        <dbReference type="Proteomes" id="UP000325811"/>
    </source>
</evidence>
<organism evidence="1 2">
    <name type="scientific">Paraburkholderia dioscoreae</name>
    <dbReference type="NCBI Taxonomy" id="2604047"/>
    <lineage>
        <taxon>Bacteria</taxon>
        <taxon>Pseudomonadati</taxon>
        <taxon>Pseudomonadota</taxon>
        <taxon>Betaproteobacteria</taxon>
        <taxon>Burkholderiales</taxon>
        <taxon>Burkholderiaceae</taxon>
        <taxon>Paraburkholderia</taxon>
    </lineage>
</organism>
<accession>A0A5Q4Z300</accession>
<gene>
    <name evidence="1" type="ORF">PDMSB3_0526</name>
</gene>
<name>A0A5Q4Z300_9BURK</name>
<keyword evidence="2" id="KW-1185">Reference proteome</keyword>
<dbReference type="AntiFam" id="ANF00014">
    <property type="entry name" value="tRNA translation"/>
</dbReference>
<dbReference type="Proteomes" id="UP000325811">
    <property type="component" value="Chromosome II"/>
</dbReference>
<sequence length="55" mass="6058">MVGSIGFEPTTPTMSRWCSNQLSYEPLEARIIENPQALHKPLTALLPAQRAAFSS</sequence>
<protein>
    <submittedName>
        <fullName evidence="1">Uncharacterized protein</fullName>
    </submittedName>
</protein>